<reference evidence="2" key="1">
    <citation type="submission" date="2020-04" db="EMBL/GenBank/DDBJ databases">
        <title>Deep metagenomics examines the oral microbiome during advanced dental caries in children, revealing novel taxa and co-occurrences with host molecules.</title>
        <authorList>
            <person name="Baker J.L."/>
            <person name="Morton J.T."/>
            <person name="Dinis M."/>
            <person name="Alvarez R."/>
            <person name="Tran N.C."/>
            <person name="Knight R."/>
            <person name="Edlund A."/>
        </authorList>
    </citation>
    <scope>NUCLEOTIDE SEQUENCE</scope>
    <source>
        <strain evidence="2">JCVI_23_bin.16</strain>
    </source>
</reference>
<dbReference type="AlphaFoldDB" id="A0A929QTB3"/>
<evidence type="ECO:0000313" key="3">
    <source>
        <dbReference type="Proteomes" id="UP000757900"/>
    </source>
</evidence>
<feature type="region of interest" description="Disordered" evidence="1">
    <location>
        <begin position="46"/>
        <end position="67"/>
    </location>
</feature>
<dbReference type="Proteomes" id="UP000757900">
    <property type="component" value="Unassembled WGS sequence"/>
</dbReference>
<feature type="compositionally biased region" description="Basic and acidic residues" evidence="1">
    <location>
        <begin position="55"/>
        <end position="67"/>
    </location>
</feature>
<comment type="caution">
    <text evidence="2">The sequence shown here is derived from an EMBL/GenBank/DDBJ whole genome shotgun (WGS) entry which is preliminary data.</text>
</comment>
<evidence type="ECO:0000256" key="1">
    <source>
        <dbReference type="SAM" id="MobiDB-lite"/>
    </source>
</evidence>
<proteinExistence type="predicted"/>
<accession>A0A929QTB3</accession>
<dbReference type="EMBL" id="JABZFV010000306">
    <property type="protein sequence ID" value="MBF0935613.1"/>
    <property type="molecule type" value="Genomic_DNA"/>
</dbReference>
<feature type="non-terminal residue" evidence="2">
    <location>
        <position position="67"/>
    </location>
</feature>
<sequence>MKKAKLFAHIILILLAIGTVDVLANFSGLDLLTHLDSWVGRRPDHISAPNASSRESSKDSSSSDHSK</sequence>
<evidence type="ECO:0000313" key="2">
    <source>
        <dbReference type="EMBL" id="MBF0935613.1"/>
    </source>
</evidence>
<protein>
    <submittedName>
        <fullName evidence="2">Uncharacterized protein</fullName>
    </submittedName>
</protein>
<organism evidence="2 3">
    <name type="scientific">Abiotrophia defectiva</name>
    <name type="common">Streptococcus defectivus</name>
    <dbReference type="NCBI Taxonomy" id="46125"/>
    <lineage>
        <taxon>Bacteria</taxon>
        <taxon>Bacillati</taxon>
        <taxon>Bacillota</taxon>
        <taxon>Bacilli</taxon>
        <taxon>Lactobacillales</taxon>
        <taxon>Aerococcaceae</taxon>
        <taxon>Abiotrophia</taxon>
    </lineage>
</organism>
<name>A0A929QTB3_ABIDE</name>
<gene>
    <name evidence="2" type="ORF">HXK00_08265</name>
</gene>